<reference evidence="2" key="1">
    <citation type="journal article" date="2012" name="Science">
        <title>The Paleozoic origin of enzymatic lignin decomposition reconstructed from 31 fungal genomes.</title>
        <authorList>
            <person name="Floudas D."/>
            <person name="Binder M."/>
            <person name="Riley R."/>
            <person name="Barry K."/>
            <person name="Blanchette R.A."/>
            <person name="Henrissat B."/>
            <person name="Martinez A.T."/>
            <person name="Otillar R."/>
            <person name="Spatafora J.W."/>
            <person name="Yadav J.S."/>
            <person name="Aerts A."/>
            <person name="Benoit I."/>
            <person name="Boyd A."/>
            <person name="Carlson A."/>
            <person name="Copeland A."/>
            <person name="Coutinho P.M."/>
            <person name="de Vries R.P."/>
            <person name="Ferreira P."/>
            <person name="Findley K."/>
            <person name="Foster B."/>
            <person name="Gaskell J."/>
            <person name="Glotzer D."/>
            <person name="Gorecki P."/>
            <person name="Heitman J."/>
            <person name="Hesse C."/>
            <person name="Hori C."/>
            <person name="Igarashi K."/>
            <person name="Jurgens J.A."/>
            <person name="Kallen N."/>
            <person name="Kersten P."/>
            <person name="Kohler A."/>
            <person name="Kuees U."/>
            <person name="Kumar T.K.A."/>
            <person name="Kuo A."/>
            <person name="LaButti K."/>
            <person name="Larrondo L.F."/>
            <person name="Lindquist E."/>
            <person name="Ling A."/>
            <person name="Lombard V."/>
            <person name="Lucas S."/>
            <person name="Lundell T."/>
            <person name="Martin R."/>
            <person name="McLaughlin D.J."/>
            <person name="Morgenstern I."/>
            <person name="Morin E."/>
            <person name="Murat C."/>
            <person name="Nagy L.G."/>
            <person name="Nolan M."/>
            <person name="Ohm R.A."/>
            <person name="Patyshakuliyeva A."/>
            <person name="Rokas A."/>
            <person name="Ruiz-Duenas F.J."/>
            <person name="Sabat G."/>
            <person name="Salamov A."/>
            <person name="Samejima M."/>
            <person name="Schmutz J."/>
            <person name="Slot J.C."/>
            <person name="St John F."/>
            <person name="Stenlid J."/>
            <person name="Sun H."/>
            <person name="Sun S."/>
            <person name="Syed K."/>
            <person name="Tsang A."/>
            <person name="Wiebenga A."/>
            <person name="Young D."/>
            <person name="Pisabarro A."/>
            <person name="Eastwood D.C."/>
            <person name="Martin F."/>
            <person name="Cullen D."/>
            <person name="Grigoriev I.V."/>
            <person name="Hibbett D.S."/>
        </authorList>
    </citation>
    <scope>NUCLEOTIDE SEQUENCE [LARGE SCALE GENOMIC DNA]</scope>
    <source>
        <strain evidence="2">FP-101664</strain>
    </source>
</reference>
<proteinExistence type="predicted"/>
<evidence type="ECO:0000313" key="1">
    <source>
        <dbReference type="EMBL" id="EIW51125.1"/>
    </source>
</evidence>
<dbReference type="RefSeq" id="XP_008045990.1">
    <property type="nucleotide sequence ID" value="XM_008047799.1"/>
</dbReference>
<dbReference type="AlphaFoldDB" id="R7S6G1"/>
<dbReference type="KEGG" id="tvs:TRAVEDRAFT_54873"/>
<dbReference type="OrthoDB" id="2749311at2759"/>
<name>R7S6G1_TRAVS</name>
<dbReference type="OMA" id="NANTFEY"/>
<evidence type="ECO:0000313" key="2">
    <source>
        <dbReference type="Proteomes" id="UP000054317"/>
    </source>
</evidence>
<dbReference type="EMBL" id="JH712041">
    <property type="protein sequence ID" value="EIW51125.1"/>
    <property type="molecule type" value="Genomic_DNA"/>
</dbReference>
<accession>R7S6G1</accession>
<protein>
    <submittedName>
        <fullName evidence="1">Uncharacterized protein</fullName>
    </submittedName>
</protein>
<sequence length="253" mass="28122">MFRSFCMANNLRNLADTHLLTEILQELAPCLEQTFNGDSRNPAPTLADLGLPADEAVVPDLSQSTPLSPALYDALLRRLSSDAHLSERISYRSFDTPVDLSTPILNPNAQILPAVMHRGRRYTNVAHNAGDSQVVYLRAHGATTLNYGQIQSIFLHQRYIQAGEMRQQVFAVVRAYRALSAADSRMDPYRAHRGLGARLVYARLEPVLEVIPMQYIVSHYVSCPYDPVSPPNGNLTLQSGCLVVVALDEGWNY</sequence>
<keyword evidence="2" id="KW-1185">Reference proteome</keyword>
<dbReference type="Proteomes" id="UP000054317">
    <property type="component" value="Unassembled WGS sequence"/>
</dbReference>
<dbReference type="GeneID" id="19417576"/>
<organism evidence="1 2">
    <name type="scientific">Trametes versicolor (strain FP-101664)</name>
    <name type="common">White-rot fungus</name>
    <name type="synonym">Coriolus versicolor</name>
    <dbReference type="NCBI Taxonomy" id="717944"/>
    <lineage>
        <taxon>Eukaryota</taxon>
        <taxon>Fungi</taxon>
        <taxon>Dikarya</taxon>
        <taxon>Basidiomycota</taxon>
        <taxon>Agaricomycotina</taxon>
        <taxon>Agaricomycetes</taxon>
        <taxon>Polyporales</taxon>
        <taxon>Polyporaceae</taxon>
        <taxon>Trametes</taxon>
    </lineage>
</organism>
<gene>
    <name evidence="1" type="ORF">TRAVEDRAFT_54873</name>
</gene>